<organism evidence="2 3">
    <name type="scientific">Gymnopilus junonius</name>
    <name type="common">Spectacular rustgill mushroom</name>
    <name type="synonym">Gymnopilus spectabilis subsp. junonius</name>
    <dbReference type="NCBI Taxonomy" id="109634"/>
    <lineage>
        <taxon>Eukaryota</taxon>
        <taxon>Fungi</taxon>
        <taxon>Dikarya</taxon>
        <taxon>Basidiomycota</taxon>
        <taxon>Agaricomycotina</taxon>
        <taxon>Agaricomycetes</taxon>
        <taxon>Agaricomycetidae</taxon>
        <taxon>Agaricales</taxon>
        <taxon>Agaricineae</taxon>
        <taxon>Hymenogastraceae</taxon>
        <taxon>Gymnopilus</taxon>
    </lineage>
</organism>
<dbReference type="EMBL" id="JADNYJ010000100">
    <property type="protein sequence ID" value="KAF8885673.1"/>
    <property type="molecule type" value="Genomic_DNA"/>
</dbReference>
<comment type="caution">
    <text evidence="2">The sequence shown here is derived from an EMBL/GenBank/DDBJ whole genome shotgun (WGS) entry which is preliminary data.</text>
</comment>
<feature type="compositionally biased region" description="Basic and acidic residues" evidence="1">
    <location>
        <begin position="50"/>
        <end position="81"/>
    </location>
</feature>
<evidence type="ECO:0000313" key="3">
    <source>
        <dbReference type="Proteomes" id="UP000724874"/>
    </source>
</evidence>
<evidence type="ECO:0000313" key="2">
    <source>
        <dbReference type="EMBL" id="KAF8885673.1"/>
    </source>
</evidence>
<dbReference type="AlphaFoldDB" id="A0A9P5NG45"/>
<feature type="compositionally biased region" description="Low complexity" evidence="1">
    <location>
        <begin position="16"/>
        <end position="26"/>
    </location>
</feature>
<evidence type="ECO:0000256" key="1">
    <source>
        <dbReference type="SAM" id="MobiDB-lite"/>
    </source>
</evidence>
<name>A0A9P5NG45_GYMJU</name>
<dbReference type="OrthoDB" id="5544050at2759"/>
<sequence>MSKSTSPQPPFAYGASSSLVSNSSSVADGRSKSKSPAVKPPNVFSNDGSFLDRIRRSMQEEDDKKKETEALERKKNFADRFKNRRKRPAHPQDPLSNSDVIPEEQENPTKKLKLVDGKEISANADDKHASAQAKYHKAVDSYPSSLKDSGTGVRPLVK</sequence>
<protein>
    <submittedName>
        <fullName evidence="2">Uncharacterized protein</fullName>
    </submittedName>
</protein>
<keyword evidence="3" id="KW-1185">Reference proteome</keyword>
<dbReference type="Proteomes" id="UP000724874">
    <property type="component" value="Unassembled WGS sequence"/>
</dbReference>
<reference evidence="2" key="1">
    <citation type="submission" date="2020-11" db="EMBL/GenBank/DDBJ databases">
        <authorList>
            <consortium name="DOE Joint Genome Institute"/>
            <person name="Ahrendt S."/>
            <person name="Riley R."/>
            <person name="Andreopoulos W."/>
            <person name="LaButti K."/>
            <person name="Pangilinan J."/>
            <person name="Ruiz-duenas F.J."/>
            <person name="Barrasa J.M."/>
            <person name="Sanchez-Garcia M."/>
            <person name="Camarero S."/>
            <person name="Miyauchi S."/>
            <person name="Serrano A."/>
            <person name="Linde D."/>
            <person name="Babiker R."/>
            <person name="Drula E."/>
            <person name="Ayuso-Fernandez I."/>
            <person name="Pacheco R."/>
            <person name="Padilla G."/>
            <person name="Ferreira P."/>
            <person name="Barriuso J."/>
            <person name="Kellner H."/>
            <person name="Castanera R."/>
            <person name="Alfaro M."/>
            <person name="Ramirez L."/>
            <person name="Pisabarro A.G."/>
            <person name="Kuo A."/>
            <person name="Tritt A."/>
            <person name="Lipzen A."/>
            <person name="He G."/>
            <person name="Yan M."/>
            <person name="Ng V."/>
            <person name="Cullen D."/>
            <person name="Martin F."/>
            <person name="Rosso M.-N."/>
            <person name="Henrissat B."/>
            <person name="Hibbett D."/>
            <person name="Martinez A.T."/>
            <person name="Grigoriev I.V."/>
        </authorList>
    </citation>
    <scope>NUCLEOTIDE SEQUENCE</scope>
    <source>
        <strain evidence="2">AH 44721</strain>
    </source>
</reference>
<feature type="region of interest" description="Disordered" evidence="1">
    <location>
        <begin position="1"/>
        <end position="158"/>
    </location>
</feature>
<accession>A0A9P5NG45</accession>
<proteinExistence type="predicted"/>
<gene>
    <name evidence="2" type="ORF">CPB84DRAFT_122963</name>
</gene>
<feature type="compositionally biased region" description="Basic and acidic residues" evidence="1">
    <location>
        <begin position="107"/>
        <end position="129"/>
    </location>
</feature>